<dbReference type="Proteomes" id="UP001321473">
    <property type="component" value="Unassembled WGS sequence"/>
</dbReference>
<sequence length="72" mass="8096">MTPTSLQLKSSPCWRLNLFYVHFISGRIKHTRATSPALRFHGDGGPFLRSCPPLAVVYSRSQQIAYGPRPKP</sequence>
<protein>
    <submittedName>
        <fullName evidence="1">Uncharacterized protein</fullName>
    </submittedName>
</protein>
<proteinExistence type="predicted"/>
<evidence type="ECO:0000313" key="2">
    <source>
        <dbReference type="Proteomes" id="UP001321473"/>
    </source>
</evidence>
<name>A0AAQ4ELM9_AMBAM</name>
<gene>
    <name evidence="1" type="ORF">V5799_030949</name>
</gene>
<dbReference type="AlphaFoldDB" id="A0AAQ4ELM9"/>
<dbReference type="EMBL" id="JARKHS020013808">
    <property type="protein sequence ID" value="KAK8775712.1"/>
    <property type="molecule type" value="Genomic_DNA"/>
</dbReference>
<reference evidence="1 2" key="1">
    <citation type="journal article" date="2023" name="Arcadia Sci">
        <title>De novo assembly of a long-read Amblyomma americanum tick genome.</title>
        <authorList>
            <person name="Chou S."/>
            <person name="Poskanzer K.E."/>
            <person name="Rollins M."/>
            <person name="Thuy-Boun P.S."/>
        </authorList>
    </citation>
    <scope>NUCLEOTIDE SEQUENCE [LARGE SCALE GENOMIC DNA]</scope>
    <source>
        <strain evidence="1">F_SG_1</strain>
        <tissue evidence="1">Salivary glands</tissue>
    </source>
</reference>
<comment type="caution">
    <text evidence="1">The sequence shown here is derived from an EMBL/GenBank/DDBJ whole genome shotgun (WGS) entry which is preliminary data.</text>
</comment>
<evidence type="ECO:0000313" key="1">
    <source>
        <dbReference type="EMBL" id="KAK8775712.1"/>
    </source>
</evidence>
<organism evidence="1 2">
    <name type="scientific">Amblyomma americanum</name>
    <name type="common">Lone star tick</name>
    <dbReference type="NCBI Taxonomy" id="6943"/>
    <lineage>
        <taxon>Eukaryota</taxon>
        <taxon>Metazoa</taxon>
        <taxon>Ecdysozoa</taxon>
        <taxon>Arthropoda</taxon>
        <taxon>Chelicerata</taxon>
        <taxon>Arachnida</taxon>
        <taxon>Acari</taxon>
        <taxon>Parasitiformes</taxon>
        <taxon>Ixodida</taxon>
        <taxon>Ixodoidea</taxon>
        <taxon>Ixodidae</taxon>
        <taxon>Amblyomminae</taxon>
        <taxon>Amblyomma</taxon>
    </lineage>
</organism>
<keyword evidence="2" id="KW-1185">Reference proteome</keyword>
<accession>A0AAQ4ELM9</accession>